<dbReference type="InterPro" id="IPR007863">
    <property type="entry name" value="Peptidase_M16_C"/>
</dbReference>
<dbReference type="GO" id="GO:0016485">
    <property type="term" value="P:protein processing"/>
    <property type="evidence" value="ECO:0007669"/>
    <property type="project" value="TreeGrafter"/>
</dbReference>
<keyword evidence="1" id="KW-0175">Coiled coil</keyword>
<evidence type="ECO:0000313" key="4">
    <source>
        <dbReference type="Proteomes" id="UP001205748"/>
    </source>
</evidence>
<dbReference type="GO" id="GO:0004222">
    <property type="term" value="F:metalloendopeptidase activity"/>
    <property type="evidence" value="ECO:0007669"/>
    <property type="project" value="TreeGrafter"/>
</dbReference>
<protein>
    <submittedName>
        <fullName evidence="3">Insulinase family protein</fullName>
    </submittedName>
</protein>
<dbReference type="GO" id="GO:0046872">
    <property type="term" value="F:metal ion binding"/>
    <property type="evidence" value="ECO:0007669"/>
    <property type="project" value="InterPro"/>
</dbReference>
<evidence type="ECO:0000259" key="2">
    <source>
        <dbReference type="SMART" id="SM01264"/>
    </source>
</evidence>
<evidence type="ECO:0000256" key="1">
    <source>
        <dbReference type="SAM" id="Coils"/>
    </source>
</evidence>
<feature type="coiled-coil region" evidence="1">
    <location>
        <begin position="475"/>
        <end position="507"/>
    </location>
</feature>
<dbReference type="FunFam" id="3.30.830.10:FF:000034">
    <property type="entry name" value="presequence protease 1, chloroplastic/mitochondrial"/>
    <property type="match status" value="1"/>
</dbReference>
<gene>
    <name evidence="3" type="ORF">NSA47_02890</name>
</gene>
<dbReference type="InterPro" id="IPR055130">
    <property type="entry name" value="PreP_C"/>
</dbReference>
<evidence type="ECO:0000313" key="3">
    <source>
        <dbReference type="EMBL" id="MCR1897933.1"/>
    </source>
</evidence>
<dbReference type="SMART" id="SM01264">
    <property type="entry name" value="M16C_associated"/>
    <property type="match status" value="1"/>
</dbReference>
<dbReference type="SUPFAM" id="SSF63411">
    <property type="entry name" value="LuxS/MPP-like metallohydrolase"/>
    <property type="match status" value="4"/>
</dbReference>
<reference evidence="3" key="1">
    <citation type="submission" date="2022-07" db="EMBL/GenBank/DDBJ databases">
        <title>Enhanced cultured diversity of the mouse gut microbiota enables custom-made synthetic communities.</title>
        <authorList>
            <person name="Afrizal A."/>
        </authorList>
    </citation>
    <scope>NUCLEOTIDE SEQUENCE</scope>
    <source>
        <strain evidence="3">DSM 28593</strain>
    </source>
</reference>
<dbReference type="PANTHER" id="PTHR43016:SF13">
    <property type="entry name" value="PRESEQUENCE PROTEASE, MITOCHONDRIAL"/>
    <property type="match status" value="1"/>
</dbReference>
<comment type="caution">
    <text evidence="3">The sequence shown here is derived from an EMBL/GenBank/DDBJ whole genome shotgun (WGS) entry which is preliminary data.</text>
</comment>
<accession>A0AAE3L3A8</accession>
<dbReference type="Proteomes" id="UP001205748">
    <property type="component" value="Unassembled WGS sequence"/>
</dbReference>
<dbReference type="Pfam" id="PF05193">
    <property type="entry name" value="Peptidase_M16_C"/>
    <property type="match status" value="1"/>
</dbReference>
<dbReference type="InterPro" id="IPR013578">
    <property type="entry name" value="Peptidase_M16C_assoc"/>
</dbReference>
<dbReference type="RefSeq" id="WP_257529399.1">
    <property type="nucleotide sequence ID" value="NZ_JANKAS010000002.1"/>
</dbReference>
<dbReference type="Pfam" id="PF08367">
    <property type="entry name" value="M16C_assoc"/>
    <property type="match status" value="1"/>
</dbReference>
<dbReference type="PANTHER" id="PTHR43016">
    <property type="entry name" value="PRESEQUENCE PROTEASE"/>
    <property type="match status" value="1"/>
</dbReference>
<dbReference type="Gene3D" id="3.30.830.10">
    <property type="entry name" value="Metalloenzyme, LuxS/M16 peptidase-like"/>
    <property type="match status" value="4"/>
</dbReference>
<dbReference type="EMBL" id="JANKAS010000002">
    <property type="protein sequence ID" value="MCR1897933.1"/>
    <property type="molecule type" value="Genomic_DNA"/>
</dbReference>
<dbReference type="InterPro" id="IPR011765">
    <property type="entry name" value="Pept_M16_N"/>
</dbReference>
<dbReference type="InterPro" id="IPR011249">
    <property type="entry name" value="Metalloenz_LuxS/M16"/>
</dbReference>
<name>A0AAE3L3A8_9FIRM</name>
<sequence>MQLEVNQIYHGFTLLEEKEIKELNGIGRLFHHEKSGAQLYHIENEDDNKVFSISFRTPPQDSTGVPHILEHSVLCGSRKFPTKEPFVELAKGSLNTFLNAMTFPDKTMYPIASKNDKDFLNLMDVYLDAVLYPNIYKKPEILKQEGWHYEIEDPQDEITYKGVVYNEMKGAFSSPESVLFRKVQEALFPDSPYGVESGGDPEVIPELTQEQFLAFHKNYYHPSNSYIYLYGNGDIVKHLQFINEEYLKDFDKIQVDSEIPLQKPFEQPKELTIDYPISRGEREEDKTFLSLSFVVGNSTDAELYLAFEILNYLLLQSNSAPLKRALIDAQLGKEVIGSYDGSILQPIFNIVIKNSNESMKEKFKQVVFETLEKLVKEGIDKKLIEAAININEFHLREAEEAGYPKGLMYGIEIMDSWLYGKKPSMHLEYEENLNKIKKALQNDYFEKIIEKYLLNNAHSALLVVKPKKGLLEEKEREVQKKLVKYKAQLSKEEIEQLINETKKLREMQTTPDSKENLNSIPLLSLEDIDTEPEELPLIETKERDIDLLIHPLFTNSIAYVHMYFDLSSIPENLLPYASLLSQVLGKIDTEQYSYEDLSNEINIHTGGIQYGLQAFGENGTDDQYYPKFIVNSKALVDKIPKLHSLINEMVTKTKFEEDKRLKEIIQETVSRLERRILSQGHAVVANRLYSYFSPIGNYLERLQGIDYYQFLCGLESDFEGKKSEIKENLAKVAQLIFNKNQLLISLTTDEKDVENFTKHLPTLINNLSNKENKAVQYSFALSPKNEGFMTSSEIQYVGKGYNFKKLGYSYHGSLQVLKTIVSLDYLWNTIRVRGGAYGAFFNIGRDGNMFLGSYRDPNLIESLQAYDGTAEYLKNFSTDEREMRKYIIGTVSRLDTPLTNAMKGEVATARYIRHIFHEDIRKEREEVLGTTDQDIRDAFKLVGDVMKENYLCVLGNENKISANKEVFKELVDLFK</sequence>
<organism evidence="3 4">
    <name type="scientific">Irregularibacter muris</name>
    <dbReference type="NCBI Taxonomy" id="1796619"/>
    <lineage>
        <taxon>Bacteria</taxon>
        <taxon>Bacillati</taxon>
        <taxon>Bacillota</taxon>
        <taxon>Clostridia</taxon>
        <taxon>Eubacteriales</taxon>
        <taxon>Eubacteriaceae</taxon>
        <taxon>Irregularibacter</taxon>
    </lineage>
</organism>
<proteinExistence type="predicted"/>
<dbReference type="Pfam" id="PF00675">
    <property type="entry name" value="Peptidase_M16"/>
    <property type="match status" value="1"/>
</dbReference>
<keyword evidence="4" id="KW-1185">Reference proteome</keyword>
<dbReference type="AlphaFoldDB" id="A0AAE3L3A8"/>
<feature type="domain" description="Peptidase M16C associated" evidence="2">
    <location>
        <begin position="464"/>
        <end position="714"/>
    </location>
</feature>
<dbReference type="Pfam" id="PF22516">
    <property type="entry name" value="PreP_C"/>
    <property type="match status" value="1"/>
</dbReference>